<feature type="region of interest" description="Disordered" evidence="1">
    <location>
        <begin position="1"/>
        <end position="71"/>
    </location>
</feature>
<keyword evidence="3" id="KW-1185">Reference proteome</keyword>
<name>A0AA40F7F5_9PEZI</name>
<dbReference type="AlphaFoldDB" id="A0AA40F7F5"/>
<sequence length="71" mass="7493">MSTPTNEPRMTTILSISSGSTEQRKNGEGQTGTPRRRERGSESPMYRRGNLGARSPAVEGVEGGLVGKSGS</sequence>
<dbReference type="Proteomes" id="UP001172155">
    <property type="component" value="Unassembled WGS sequence"/>
</dbReference>
<protein>
    <submittedName>
        <fullName evidence="2">Uncharacterized protein</fullName>
    </submittedName>
</protein>
<feature type="compositionally biased region" description="Polar residues" evidence="1">
    <location>
        <begin position="1"/>
        <end position="21"/>
    </location>
</feature>
<accession>A0AA40F7F5</accession>
<comment type="caution">
    <text evidence="2">The sequence shown here is derived from an EMBL/GenBank/DDBJ whole genome shotgun (WGS) entry which is preliminary data.</text>
</comment>
<evidence type="ECO:0000313" key="2">
    <source>
        <dbReference type="EMBL" id="KAK0752166.1"/>
    </source>
</evidence>
<evidence type="ECO:0000256" key="1">
    <source>
        <dbReference type="SAM" id="MobiDB-lite"/>
    </source>
</evidence>
<reference evidence="2" key="1">
    <citation type="submission" date="2023-06" db="EMBL/GenBank/DDBJ databases">
        <title>Genome-scale phylogeny and comparative genomics of the fungal order Sordariales.</title>
        <authorList>
            <consortium name="Lawrence Berkeley National Laboratory"/>
            <person name="Hensen N."/>
            <person name="Bonometti L."/>
            <person name="Westerberg I."/>
            <person name="Brannstrom I.O."/>
            <person name="Guillou S."/>
            <person name="Cros-Aarteil S."/>
            <person name="Calhoun S."/>
            <person name="Haridas S."/>
            <person name="Kuo A."/>
            <person name="Mondo S."/>
            <person name="Pangilinan J."/>
            <person name="Riley R."/>
            <person name="LaButti K."/>
            <person name="Andreopoulos B."/>
            <person name="Lipzen A."/>
            <person name="Chen C."/>
            <person name="Yanf M."/>
            <person name="Daum C."/>
            <person name="Ng V."/>
            <person name="Clum A."/>
            <person name="Steindorff A."/>
            <person name="Ohm R."/>
            <person name="Martin F."/>
            <person name="Silar P."/>
            <person name="Natvig D."/>
            <person name="Lalanne C."/>
            <person name="Gautier V."/>
            <person name="Ament-velasquez S.L."/>
            <person name="Kruys A."/>
            <person name="Hutchinson M.I."/>
            <person name="Powell A.J."/>
            <person name="Barry K."/>
            <person name="Miller A.N."/>
            <person name="Grigoriev I.V."/>
            <person name="Debuchy R."/>
            <person name="Gladieux P."/>
            <person name="Thoren M.H."/>
            <person name="Johannesson H."/>
        </authorList>
    </citation>
    <scope>NUCLEOTIDE SEQUENCE</scope>
    <source>
        <strain evidence="2">SMH3187-1</strain>
    </source>
</reference>
<dbReference type="EMBL" id="JAUKUD010000002">
    <property type="protein sequence ID" value="KAK0752166.1"/>
    <property type="molecule type" value="Genomic_DNA"/>
</dbReference>
<proteinExistence type="predicted"/>
<feature type="compositionally biased region" description="Gly residues" evidence="1">
    <location>
        <begin position="61"/>
        <end position="71"/>
    </location>
</feature>
<evidence type="ECO:0000313" key="3">
    <source>
        <dbReference type="Proteomes" id="UP001172155"/>
    </source>
</evidence>
<gene>
    <name evidence="2" type="ORF">B0T18DRAFT_404272</name>
</gene>
<organism evidence="2 3">
    <name type="scientific">Schizothecium vesticola</name>
    <dbReference type="NCBI Taxonomy" id="314040"/>
    <lineage>
        <taxon>Eukaryota</taxon>
        <taxon>Fungi</taxon>
        <taxon>Dikarya</taxon>
        <taxon>Ascomycota</taxon>
        <taxon>Pezizomycotina</taxon>
        <taxon>Sordariomycetes</taxon>
        <taxon>Sordariomycetidae</taxon>
        <taxon>Sordariales</taxon>
        <taxon>Schizotheciaceae</taxon>
        <taxon>Schizothecium</taxon>
    </lineage>
</organism>